<dbReference type="OrthoDB" id="3433981at2759"/>
<dbReference type="AlphaFoldDB" id="A0A370TZV5"/>
<dbReference type="EMBL" id="NPIC01000001">
    <property type="protein sequence ID" value="RDL41040.1"/>
    <property type="molecule type" value="Genomic_DNA"/>
</dbReference>
<evidence type="ECO:0000313" key="1">
    <source>
        <dbReference type="EMBL" id="RDL41040.1"/>
    </source>
</evidence>
<proteinExistence type="predicted"/>
<evidence type="ECO:0000313" key="2">
    <source>
        <dbReference type="Proteomes" id="UP000254866"/>
    </source>
</evidence>
<gene>
    <name evidence="1" type="ORF">BP5553_01019</name>
</gene>
<protein>
    <submittedName>
        <fullName evidence="1">Uncharacterized protein</fullName>
    </submittedName>
</protein>
<name>A0A370TZV5_9HELO</name>
<dbReference type="GeneID" id="43593868"/>
<dbReference type="RefSeq" id="XP_031873696.1">
    <property type="nucleotide sequence ID" value="XM_032009642.1"/>
</dbReference>
<sequence length="416" mass="47802">MYPLSVDQRTAQGEQFRQAKQQLESKLKTIASFYSSPHAEAHTGPPNCERCNTKRRRITEAYYDFYLTNTPWDAADPSLRADLDKTFNNPQGDRLDHMHKIVQSVVREHIRHDLCSPDPADDVDTFNYKQVGAEMFRQDRDTKEILNCYTEAQLKTIRDPNIVEFIRASEAANTPDQRAQTYINYYCRLTTTDTPQQKNFKSKYARMFEQLMPRDVVVTAMRKEAEELQASKLSDLEHRLGELQMAQSAHLKAKARKAEKDKMIHAREASPRYVSCSVEECPLDINVTSEEVIECGICEWLSRKGGKGSHFYYCSVEHAEEDFDNHERREHQCSMGSRCLYSSGMSPAGDSSSDDTELCGICIDCEDHEVVSYFCSDQCYQKNLEAHRDEVHYGRDIPNTARHLDECAVAEELEAI</sequence>
<reference evidence="1 2" key="1">
    <citation type="journal article" date="2018" name="IMA Fungus">
        <title>IMA Genome-F 9: Draft genome sequence of Annulohypoxylon stygium, Aspergillus mulundensis, Berkeleyomyces basicola (syn. Thielaviopsis basicola), Ceratocystis smalleyi, two Cercospora beticola strains, Coleophoma cylindrospora, Fusarium fracticaudum, Phialophora cf. hyalina, and Morchella septimelata.</title>
        <authorList>
            <person name="Wingfield B.D."/>
            <person name="Bills G.F."/>
            <person name="Dong Y."/>
            <person name="Huang W."/>
            <person name="Nel W.J."/>
            <person name="Swalarsk-Parry B.S."/>
            <person name="Vaghefi N."/>
            <person name="Wilken P.M."/>
            <person name="An Z."/>
            <person name="de Beer Z.W."/>
            <person name="De Vos L."/>
            <person name="Chen L."/>
            <person name="Duong T.A."/>
            <person name="Gao Y."/>
            <person name="Hammerbacher A."/>
            <person name="Kikkert J.R."/>
            <person name="Li Y."/>
            <person name="Li H."/>
            <person name="Li K."/>
            <person name="Li Q."/>
            <person name="Liu X."/>
            <person name="Ma X."/>
            <person name="Naidoo K."/>
            <person name="Pethybridge S.J."/>
            <person name="Sun J."/>
            <person name="Steenkamp E.T."/>
            <person name="van der Nest M.A."/>
            <person name="van Wyk S."/>
            <person name="Wingfield M.J."/>
            <person name="Xiong C."/>
            <person name="Yue Q."/>
            <person name="Zhang X."/>
        </authorList>
    </citation>
    <scope>NUCLEOTIDE SEQUENCE [LARGE SCALE GENOMIC DNA]</scope>
    <source>
        <strain evidence="1 2">BP 5553</strain>
    </source>
</reference>
<accession>A0A370TZV5</accession>
<keyword evidence="2" id="KW-1185">Reference proteome</keyword>
<comment type="caution">
    <text evidence="1">The sequence shown here is derived from an EMBL/GenBank/DDBJ whole genome shotgun (WGS) entry which is preliminary data.</text>
</comment>
<organism evidence="1 2">
    <name type="scientific">Venustampulla echinocandica</name>
    <dbReference type="NCBI Taxonomy" id="2656787"/>
    <lineage>
        <taxon>Eukaryota</taxon>
        <taxon>Fungi</taxon>
        <taxon>Dikarya</taxon>
        <taxon>Ascomycota</taxon>
        <taxon>Pezizomycotina</taxon>
        <taxon>Leotiomycetes</taxon>
        <taxon>Helotiales</taxon>
        <taxon>Pleuroascaceae</taxon>
        <taxon>Venustampulla</taxon>
    </lineage>
</organism>
<dbReference type="Proteomes" id="UP000254866">
    <property type="component" value="Unassembled WGS sequence"/>
</dbReference>